<reference evidence="1 2" key="1">
    <citation type="journal article" date="2020" name="Microorganisms">
        <title>Osmotic Adaptation and Compatible Solute Biosynthesis of Phototrophic Bacteria as Revealed from Genome Analyses.</title>
        <authorList>
            <person name="Imhoff J.F."/>
            <person name="Rahn T."/>
            <person name="Kunzel S."/>
            <person name="Keller A."/>
            <person name="Neulinger S.C."/>
        </authorList>
    </citation>
    <scope>NUCLEOTIDE SEQUENCE [LARGE SCALE GENOMIC DNA]</scope>
    <source>
        <strain evidence="1 2">DSM 6210</strain>
    </source>
</reference>
<organism evidence="1 2">
    <name type="scientific">Thiohalocapsa halophila</name>
    <dbReference type="NCBI Taxonomy" id="69359"/>
    <lineage>
        <taxon>Bacteria</taxon>
        <taxon>Pseudomonadati</taxon>
        <taxon>Pseudomonadota</taxon>
        <taxon>Gammaproteobacteria</taxon>
        <taxon>Chromatiales</taxon>
        <taxon>Chromatiaceae</taxon>
        <taxon>Thiohalocapsa</taxon>
    </lineage>
</organism>
<dbReference type="RefSeq" id="WP_200242741.1">
    <property type="nucleotide sequence ID" value="NZ_NRRV01000105.1"/>
</dbReference>
<sequence length="74" mass="8513">MHAQDVIDEAHALSLEDKLRLVEEIWDSIAEDGRAPPLSDWQQAELDKRERLYRAGAERLHAVDDVHAKLRSRA</sequence>
<evidence type="ECO:0000313" key="2">
    <source>
        <dbReference type="Proteomes" id="UP000748752"/>
    </source>
</evidence>
<name>A0ABS1CP07_9GAMM</name>
<gene>
    <name evidence="1" type="ORF">CKO31_23620</name>
</gene>
<dbReference type="EMBL" id="NRRV01000105">
    <property type="protein sequence ID" value="MBK1633677.1"/>
    <property type="molecule type" value="Genomic_DNA"/>
</dbReference>
<evidence type="ECO:0000313" key="1">
    <source>
        <dbReference type="EMBL" id="MBK1633677.1"/>
    </source>
</evidence>
<proteinExistence type="predicted"/>
<evidence type="ECO:0008006" key="3">
    <source>
        <dbReference type="Google" id="ProtNLM"/>
    </source>
</evidence>
<dbReference type="NCBIfam" id="TIGR02574">
    <property type="entry name" value="stabl_TIGR02574"/>
    <property type="match status" value="1"/>
</dbReference>
<protein>
    <recommendedName>
        <fullName evidence="3">Addiction module protein</fullName>
    </recommendedName>
</protein>
<accession>A0ABS1CP07</accession>
<comment type="caution">
    <text evidence="1">The sequence shown here is derived from an EMBL/GenBank/DDBJ whole genome shotgun (WGS) entry which is preliminary data.</text>
</comment>
<dbReference type="Pfam" id="PF09720">
    <property type="entry name" value="Unstab_antitox"/>
    <property type="match status" value="1"/>
</dbReference>
<dbReference type="InterPro" id="IPR013406">
    <property type="entry name" value="CHP02574_addiction_mod"/>
</dbReference>
<dbReference type="Proteomes" id="UP000748752">
    <property type="component" value="Unassembled WGS sequence"/>
</dbReference>
<keyword evidence="2" id="KW-1185">Reference proteome</keyword>